<dbReference type="AlphaFoldDB" id="A0A9X3TQ89"/>
<dbReference type="InterPro" id="IPR053749">
    <property type="entry name" value="TA_system-associated_sf"/>
</dbReference>
<dbReference type="RefSeq" id="WP_271139964.1">
    <property type="nucleotide sequence ID" value="NZ_JAPYYP010000008.1"/>
</dbReference>
<gene>
    <name evidence="1" type="ORF">O3V59_08970</name>
</gene>
<comment type="caution">
    <text evidence="1">The sequence shown here is derived from an EMBL/GenBank/DDBJ whole genome shotgun (WGS) entry which is preliminary data.</text>
</comment>
<dbReference type="Proteomes" id="UP001151071">
    <property type="component" value="Unassembled WGS sequence"/>
</dbReference>
<sequence>MDHERFFRNMIEQAEQVWSRVVSSPRRKVVYTVNGVDYTPLPDRFNTRRKIARYFRRFWGKRLTRVMVCNLNLRVVKGKLCVPAGDVPLLPTMVQSLRIVRNRPNQKVIRAVLTGGATRVRIDYRLVRTGPSSPFSIAKRTAREFDIRYRSCPAKPAAAAKPTIKPAAKLAAKPTAVRKKRKLLKTP</sequence>
<name>A0A9X3TQ89_9BACL</name>
<organism evidence="1 2">
    <name type="scientific">Brevibacillus thermoruber</name>
    <dbReference type="NCBI Taxonomy" id="33942"/>
    <lineage>
        <taxon>Bacteria</taxon>
        <taxon>Bacillati</taxon>
        <taxon>Bacillota</taxon>
        <taxon>Bacilli</taxon>
        <taxon>Bacillales</taxon>
        <taxon>Paenibacillaceae</taxon>
        <taxon>Brevibacillus</taxon>
    </lineage>
</organism>
<dbReference type="EMBL" id="JAPYYP010000008">
    <property type="protein sequence ID" value="MDA5108492.1"/>
    <property type="molecule type" value="Genomic_DNA"/>
</dbReference>
<accession>A0A9X3TQ89</accession>
<reference evidence="1" key="1">
    <citation type="submission" date="2022-12" db="EMBL/GenBank/DDBJ databases">
        <title>Draft genome sequence of the thermophilic strain Brevibacillus thermoruber HT42, isolated from Los Humeros, Puebla, Mexico, with biotechnological potential.</title>
        <authorList>
            <person name="Lara Sanchez J."/>
            <person name="Solis Palacios R."/>
            <person name="Bustos Baena A.S."/>
            <person name="Ruz Baez A.E."/>
            <person name="Espinosa Luna G."/>
            <person name="Oliart Ros R.M."/>
        </authorList>
    </citation>
    <scope>NUCLEOTIDE SEQUENCE</scope>
    <source>
        <strain evidence="1">HT42</strain>
    </source>
</reference>
<protein>
    <submittedName>
        <fullName evidence="1">Uncharacterized protein</fullName>
    </submittedName>
</protein>
<evidence type="ECO:0000313" key="2">
    <source>
        <dbReference type="Proteomes" id="UP001151071"/>
    </source>
</evidence>
<dbReference type="Gene3D" id="3.10.450.420">
    <property type="match status" value="1"/>
</dbReference>
<proteinExistence type="predicted"/>
<keyword evidence="2" id="KW-1185">Reference proteome</keyword>
<evidence type="ECO:0000313" key="1">
    <source>
        <dbReference type="EMBL" id="MDA5108492.1"/>
    </source>
</evidence>